<dbReference type="InterPro" id="IPR043129">
    <property type="entry name" value="ATPase_NBD"/>
</dbReference>
<dbReference type="Pfam" id="PF00480">
    <property type="entry name" value="ROK"/>
    <property type="match status" value="1"/>
</dbReference>
<dbReference type="SUPFAM" id="SSF53067">
    <property type="entry name" value="Actin-like ATPase domain"/>
    <property type="match status" value="1"/>
</dbReference>
<dbReference type="GO" id="GO:0009384">
    <property type="term" value="F:N-acylmannosamine kinase activity"/>
    <property type="evidence" value="ECO:0007669"/>
    <property type="project" value="TreeGrafter"/>
</dbReference>
<comment type="caution">
    <text evidence="1">The sequence shown here is derived from an EMBL/GenBank/DDBJ whole genome shotgun (WGS) entry which is preliminary data.</text>
</comment>
<dbReference type="GO" id="GO:0019262">
    <property type="term" value="P:N-acetylneuraminate catabolic process"/>
    <property type="evidence" value="ECO:0007669"/>
    <property type="project" value="TreeGrafter"/>
</dbReference>
<accession>A0A0N8SN79</accession>
<evidence type="ECO:0000313" key="2">
    <source>
        <dbReference type="Proteomes" id="UP000050554"/>
    </source>
</evidence>
<reference evidence="1 2" key="1">
    <citation type="submission" date="2015-09" db="EMBL/GenBank/DDBJ databases">
        <title>Genome announcement of multiple Pseudomonas syringae strains.</title>
        <authorList>
            <person name="Thakur S."/>
            <person name="Wang P.W."/>
            <person name="Gong Y."/>
            <person name="Weir B.S."/>
            <person name="Guttman D.S."/>
        </authorList>
    </citation>
    <scope>NUCLEOTIDE SEQUENCE [LARGE SCALE GENOMIC DNA]</scope>
    <source>
        <strain evidence="1 2">ICMP3882</strain>
    </source>
</reference>
<proteinExistence type="predicted"/>
<dbReference type="PATRIC" id="fig|55398.3.peg.5041"/>
<dbReference type="Proteomes" id="UP000050554">
    <property type="component" value="Unassembled WGS sequence"/>
</dbReference>
<protein>
    <submittedName>
        <fullName evidence="1">ROK family protein</fullName>
    </submittedName>
</protein>
<dbReference type="InterPro" id="IPR036388">
    <property type="entry name" value="WH-like_DNA-bd_sf"/>
</dbReference>
<name>A0A0N8SN79_PSESI</name>
<dbReference type="PANTHER" id="PTHR18964:SF169">
    <property type="entry name" value="N-ACETYLMANNOSAMINE KINASE"/>
    <property type="match status" value="1"/>
</dbReference>
<gene>
    <name evidence="1" type="ORF">ALO47_05212</name>
</gene>
<sequence length="406" mass="44981">MFMIEVFGLWRGDTLLYTRTVLILFLTVEPMPLDRDTQPDTHTSLSLNERKLLDILRRRGSITRATVSAEMDLAQQSVHRLIEELIGRGLLRSGERVRNGRGQPSPRIELVNEAVYSIGVSINTGSAVVCVSDLSCNLLEQVVLRTPPLSRNSTLDALQKTIERVLQRNGIKPERVVGMGFAIAGFFLENRQVNAPEPLRDWSLMDLQPVLEERFNMPVWLENNATTAAIGESLVGAGAWASNFIYLSFNYGFGAGVVIDGKPYFGSHGNAGEITLYTDEEAANRPALRYLVEELHKNGIEVDSVEDLRARFDPDWPGVDTWIKRTQPTLDRLVNALAGMFDPQAVVFGGQLPPALGRRLIASTTFWGTHRYQAPPPRPKLLLSETNGDAAAIGAALVPLKDCFFV</sequence>
<dbReference type="EMBL" id="LJRF01000202">
    <property type="protein sequence ID" value="KPY42840.1"/>
    <property type="molecule type" value="Genomic_DNA"/>
</dbReference>
<dbReference type="CDD" id="cd23763">
    <property type="entry name" value="ASKHA_ATPase_ROK"/>
    <property type="match status" value="1"/>
</dbReference>
<organism evidence="1 2">
    <name type="scientific">Pseudomonas syringae pv. ribicola</name>
    <dbReference type="NCBI Taxonomy" id="55398"/>
    <lineage>
        <taxon>Bacteria</taxon>
        <taxon>Pseudomonadati</taxon>
        <taxon>Pseudomonadota</taxon>
        <taxon>Gammaproteobacteria</taxon>
        <taxon>Pseudomonadales</taxon>
        <taxon>Pseudomonadaceae</taxon>
        <taxon>Pseudomonas</taxon>
    </lineage>
</organism>
<dbReference type="Gene3D" id="3.30.420.40">
    <property type="match status" value="2"/>
</dbReference>
<evidence type="ECO:0000313" key="1">
    <source>
        <dbReference type="EMBL" id="KPY42840.1"/>
    </source>
</evidence>
<dbReference type="SUPFAM" id="SSF46785">
    <property type="entry name" value="Winged helix' DNA-binding domain"/>
    <property type="match status" value="1"/>
</dbReference>
<dbReference type="InterPro" id="IPR000600">
    <property type="entry name" value="ROK"/>
</dbReference>
<dbReference type="PANTHER" id="PTHR18964">
    <property type="entry name" value="ROK (REPRESSOR, ORF, KINASE) FAMILY"/>
    <property type="match status" value="1"/>
</dbReference>
<dbReference type="AlphaFoldDB" id="A0A0N8SN79"/>
<dbReference type="Gene3D" id="1.10.10.10">
    <property type="entry name" value="Winged helix-like DNA-binding domain superfamily/Winged helix DNA-binding domain"/>
    <property type="match status" value="1"/>
</dbReference>
<dbReference type="InterPro" id="IPR036390">
    <property type="entry name" value="WH_DNA-bd_sf"/>
</dbReference>